<proteinExistence type="predicted"/>
<evidence type="ECO:0000313" key="2">
    <source>
        <dbReference type="EMBL" id="KJF45376.1"/>
    </source>
</evidence>
<gene>
    <name evidence="2" type="ORF">LH29_08385</name>
</gene>
<keyword evidence="3" id="KW-1185">Reference proteome</keyword>
<dbReference type="Pfam" id="PF16391">
    <property type="entry name" value="DUF5000"/>
    <property type="match status" value="1"/>
</dbReference>
<evidence type="ECO:0000259" key="1">
    <source>
        <dbReference type="Pfam" id="PF16391"/>
    </source>
</evidence>
<organism evidence="2 3">
    <name type="scientific">Draconibacterium sediminis</name>
    <dbReference type="NCBI Taxonomy" id="1544798"/>
    <lineage>
        <taxon>Bacteria</taxon>
        <taxon>Pseudomonadati</taxon>
        <taxon>Bacteroidota</taxon>
        <taxon>Bacteroidia</taxon>
        <taxon>Marinilabiliales</taxon>
        <taxon>Prolixibacteraceae</taxon>
        <taxon>Draconibacterium</taxon>
    </lineage>
</organism>
<dbReference type="Gene3D" id="2.60.120.260">
    <property type="entry name" value="Galactose-binding domain-like"/>
    <property type="match status" value="1"/>
</dbReference>
<name>A0A0D8JFP7_9BACT</name>
<accession>A0A0D8JFP7</accession>
<dbReference type="Pfam" id="PF16389">
    <property type="entry name" value="DUF4998"/>
    <property type="match status" value="1"/>
</dbReference>
<evidence type="ECO:0000313" key="3">
    <source>
        <dbReference type="Proteomes" id="UP000032544"/>
    </source>
</evidence>
<dbReference type="InterPro" id="IPR032164">
    <property type="entry name" value="DUF5000"/>
</dbReference>
<protein>
    <recommendedName>
        <fullName evidence="1">DUF5000 domain-containing protein</fullName>
    </recommendedName>
</protein>
<dbReference type="EMBL" id="JRHC01000001">
    <property type="protein sequence ID" value="KJF45376.1"/>
    <property type="molecule type" value="Genomic_DNA"/>
</dbReference>
<dbReference type="Proteomes" id="UP000032544">
    <property type="component" value="Unassembled WGS sequence"/>
</dbReference>
<sequence length="380" mass="43282">MNELHEQYLQGERIYIGRPDSVVIGSGNNKVKINWWLNADPNLAETVIYWNQKNDSLVVPINEETEMSVFINNLEEATHIFEVVNKNESGLASIPIERSAIVYGAKYIDGLLNRGIAKIDGFTDKVVLTWSTAAAEIIDTKLEYTNNENQQVSLIVAPETMETEITDFVPGGEFHISTSYRPDENAIENFYSNSETYNFSNDLMLYGSNMSDMDLPFDLTGQCWGGDISKLFDYSLGGYYHNSCGGEYDGKVHHFTIDLGVEVELSKIKLYPRQDCCQNRNWKEFQLFGILNIEEAETTVVPDDPNWETEMLSKGWINLLNCTDGKTTDESWKGSASPLTMEVEDQSRVRFIRFRVLNTWDENTVETALTEILFYASKVY</sequence>
<comment type="caution">
    <text evidence="2">The sequence shown here is derived from an EMBL/GenBank/DDBJ whole genome shotgun (WGS) entry which is preliminary data.</text>
</comment>
<dbReference type="InterPro" id="IPR008979">
    <property type="entry name" value="Galactose-bd-like_sf"/>
</dbReference>
<dbReference type="AlphaFoldDB" id="A0A0D8JFP7"/>
<reference evidence="2 3" key="1">
    <citation type="submission" date="2014-09" db="EMBL/GenBank/DDBJ databases">
        <title>Draft Genome Sequence of Draconibacterium sp. JN14CK-3.</title>
        <authorList>
            <person name="Dong C."/>
            <person name="Lai Q."/>
            <person name="Shao Z."/>
        </authorList>
    </citation>
    <scope>NUCLEOTIDE SEQUENCE [LARGE SCALE GENOMIC DNA]</scope>
    <source>
        <strain evidence="2 3">JN14CK-3</strain>
    </source>
</reference>
<feature type="domain" description="DUF5000" evidence="1">
    <location>
        <begin position="252"/>
        <end position="375"/>
    </location>
</feature>
<dbReference type="SUPFAM" id="SSF49785">
    <property type="entry name" value="Galactose-binding domain-like"/>
    <property type="match status" value="1"/>
</dbReference>
<dbReference type="STRING" id="1544798.LH29_08385"/>